<evidence type="ECO:0000313" key="3">
    <source>
        <dbReference type="Proteomes" id="UP000729402"/>
    </source>
</evidence>
<dbReference type="AlphaFoldDB" id="A0A8J5VIL2"/>
<feature type="region of interest" description="Disordered" evidence="1">
    <location>
        <begin position="137"/>
        <end position="184"/>
    </location>
</feature>
<dbReference type="PANTHER" id="PTHR31115:SF5">
    <property type="entry name" value="OS01G0967100 PROTEIN"/>
    <property type="match status" value="1"/>
</dbReference>
<sequence length="263" mass="29490">MSLRCYVGTLRASLSLLELFPHWDYHRNLPHTRASSLQLTPRGLAEPLTQCLPLEPIPVSDHKQSRATELRWVLGITVEAEQLFRLLQTKLLPSIASEEFKRIRGGVMESSTKAMEKTKSLQESIQKLDRYRNAITRRQQRSEGGMTERSLGSGSGSLRMGARNNAKNPGQRLEERAKSATTSKHVRSSLAADAWVESGTDAANIRSILREALPLAPQKQLESAQPFDHVKFFHDLVAQVNGKICGFQVDLSIRLPIIYLQLP</sequence>
<evidence type="ECO:0000313" key="2">
    <source>
        <dbReference type="EMBL" id="KAG8061231.1"/>
    </source>
</evidence>
<dbReference type="EMBL" id="JAAALK010000286">
    <property type="protein sequence ID" value="KAG8061231.1"/>
    <property type="molecule type" value="Genomic_DNA"/>
</dbReference>
<dbReference type="PANTHER" id="PTHR31115">
    <property type="entry name" value="OS05G0107300 PROTEIN"/>
    <property type="match status" value="1"/>
</dbReference>
<name>A0A8J5VIL2_ZIZPA</name>
<evidence type="ECO:0000256" key="1">
    <source>
        <dbReference type="SAM" id="MobiDB-lite"/>
    </source>
</evidence>
<reference evidence="2" key="1">
    <citation type="journal article" date="2021" name="bioRxiv">
        <title>Whole Genome Assembly and Annotation of Northern Wild Rice, Zizania palustris L., Supports a Whole Genome Duplication in the Zizania Genus.</title>
        <authorList>
            <person name="Haas M."/>
            <person name="Kono T."/>
            <person name="Macchietto M."/>
            <person name="Millas R."/>
            <person name="McGilp L."/>
            <person name="Shao M."/>
            <person name="Duquette J."/>
            <person name="Hirsch C.N."/>
            <person name="Kimball J."/>
        </authorList>
    </citation>
    <scope>NUCLEOTIDE SEQUENCE</scope>
    <source>
        <tissue evidence="2">Fresh leaf tissue</tissue>
    </source>
</reference>
<gene>
    <name evidence="2" type="ORF">GUJ93_ZPchr0003g16475</name>
</gene>
<dbReference type="OrthoDB" id="1915143at2759"/>
<reference evidence="2" key="2">
    <citation type="submission" date="2021-02" db="EMBL/GenBank/DDBJ databases">
        <authorList>
            <person name="Kimball J.A."/>
            <person name="Haas M.W."/>
            <person name="Macchietto M."/>
            <person name="Kono T."/>
            <person name="Duquette J."/>
            <person name="Shao M."/>
        </authorList>
    </citation>
    <scope>NUCLEOTIDE SEQUENCE</scope>
    <source>
        <tissue evidence="2">Fresh leaf tissue</tissue>
    </source>
</reference>
<accession>A0A8J5VIL2</accession>
<comment type="caution">
    <text evidence="2">The sequence shown here is derived from an EMBL/GenBank/DDBJ whole genome shotgun (WGS) entry which is preliminary data.</text>
</comment>
<dbReference type="Proteomes" id="UP000729402">
    <property type="component" value="Unassembled WGS sequence"/>
</dbReference>
<protein>
    <submittedName>
        <fullName evidence="2">Uncharacterized protein</fullName>
    </submittedName>
</protein>
<keyword evidence="3" id="KW-1185">Reference proteome</keyword>
<organism evidence="2 3">
    <name type="scientific">Zizania palustris</name>
    <name type="common">Northern wild rice</name>
    <dbReference type="NCBI Taxonomy" id="103762"/>
    <lineage>
        <taxon>Eukaryota</taxon>
        <taxon>Viridiplantae</taxon>
        <taxon>Streptophyta</taxon>
        <taxon>Embryophyta</taxon>
        <taxon>Tracheophyta</taxon>
        <taxon>Spermatophyta</taxon>
        <taxon>Magnoliopsida</taxon>
        <taxon>Liliopsida</taxon>
        <taxon>Poales</taxon>
        <taxon>Poaceae</taxon>
        <taxon>BOP clade</taxon>
        <taxon>Oryzoideae</taxon>
        <taxon>Oryzeae</taxon>
        <taxon>Zizaniinae</taxon>
        <taxon>Zizania</taxon>
    </lineage>
</organism>
<proteinExistence type="predicted"/>
<feature type="compositionally biased region" description="Low complexity" evidence="1">
    <location>
        <begin position="149"/>
        <end position="161"/>
    </location>
</feature>